<dbReference type="OrthoDB" id="4336181at2"/>
<evidence type="ECO:0000259" key="4">
    <source>
        <dbReference type="Pfam" id="PF08545"/>
    </source>
</evidence>
<keyword evidence="2" id="KW-0012">Acyltransferase</keyword>
<dbReference type="PANTHER" id="PTHR34069">
    <property type="entry name" value="3-OXOACYL-[ACYL-CARRIER-PROTEIN] SYNTHASE 3"/>
    <property type="match status" value="1"/>
</dbReference>
<dbReference type="NCBIfam" id="NF005703">
    <property type="entry name" value="PRK07515.1"/>
    <property type="match status" value="1"/>
</dbReference>
<accession>A0A2V1GVX4</accession>
<dbReference type="GO" id="GO:0006633">
    <property type="term" value="P:fatty acid biosynthetic process"/>
    <property type="evidence" value="ECO:0007669"/>
    <property type="project" value="InterPro"/>
</dbReference>
<dbReference type="GO" id="GO:0044550">
    <property type="term" value="P:secondary metabolite biosynthetic process"/>
    <property type="evidence" value="ECO:0007669"/>
    <property type="project" value="TreeGrafter"/>
</dbReference>
<dbReference type="Proteomes" id="UP000244906">
    <property type="component" value="Unassembled WGS sequence"/>
</dbReference>
<keyword evidence="6" id="KW-1185">Reference proteome</keyword>
<dbReference type="InterPro" id="IPR013751">
    <property type="entry name" value="ACP_syn_III_N"/>
</dbReference>
<dbReference type="InterPro" id="IPR013747">
    <property type="entry name" value="ACP_syn_III_C"/>
</dbReference>
<evidence type="ECO:0000256" key="2">
    <source>
        <dbReference type="ARBA" id="ARBA00023315"/>
    </source>
</evidence>
<dbReference type="Pfam" id="PF08545">
    <property type="entry name" value="ACP_syn_III"/>
    <property type="match status" value="1"/>
</dbReference>
<reference evidence="5 6" key="1">
    <citation type="submission" date="2018-04" db="EMBL/GenBank/DDBJ databases">
        <title>Thalassorhabdus spongiae gen. nov., sp. nov., isolated from a marine sponge in South-West Iceland.</title>
        <authorList>
            <person name="Knobloch S."/>
            <person name="Daussin A."/>
            <person name="Johannsson R."/>
            <person name="Marteinsson V.T."/>
        </authorList>
    </citation>
    <scope>NUCLEOTIDE SEQUENCE [LARGE SCALE GENOMIC DNA]</scope>
    <source>
        <strain evidence="5 6">Hp12</strain>
    </source>
</reference>
<dbReference type="PANTHER" id="PTHR34069:SF2">
    <property type="entry name" value="BETA-KETOACYL-[ACYL-CARRIER-PROTEIN] SYNTHASE III"/>
    <property type="match status" value="1"/>
</dbReference>
<keyword evidence="1" id="KW-0808">Transferase</keyword>
<dbReference type="AlphaFoldDB" id="A0A2V1GVX4"/>
<name>A0A2V1GVX4_9GAMM</name>
<comment type="caution">
    <text evidence="5">The sequence shown here is derived from an EMBL/GenBank/DDBJ whole genome shotgun (WGS) entry which is preliminary data.</text>
</comment>
<dbReference type="RefSeq" id="WP_116688867.1">
    <property type="nucleotide sequence ID" value="NZ_CAWNYD010000013.1"/>
</dbReference>
<dbReference type="SUPFAM" id="SSF53901">
    <property type="entry name" value="Thiolase-like"/>
    <property type="match status" value="1"/>
</dbReference>
<dbReference type="EMBL" id="QDDL01000013">
    <property type="protein sequence ID" value="PVZ64316.1"/>
    <property type="molecule type" value="Genomic_DNA"/>
</dbReference>
<protein>
    <submittedName>
        <fullName evidence="5">Beta-ketoacyl-ACP synthase III</fullName>
    </submittedName>
</protein>
<evidence type="ECO:0000259" key="3">
    <source>
        <dbReference type="Pfam" id="PF08541"/>
    </source>
</evidence>
<organism evidence="5 6">
    <name type="scientific">Pelagibaculum spongiae</name>
    <dbReference type="NCBI Taxonomy" id="2080658"/>
    <lineage>
        <taxon>Bacteria</taxon>
        <taxon>Pseudomonadati</taxon>
        <taxon>Pseudomonadota</taxon>
        <taxon>Gammaproteobacteria</taxon>
        <taxon>Oceanospirillales</taxon>
        <taxon>Pelagibaculum</taxon>
    </lineage>
</organism>
<sequence length="374" mass="40711">MSNVVISGSGLFVPGESVSNDQLVETFNQWVAQENQSRAEAASELPELSPSGSEFIFKASGIESRYLMDAKGVLSVDRMRPQFENRDNQQLSIQAEMGVKAALEALEQAGLKPEDVDAVIVACSNLQRAYPAIAIEIQSELSIDGYAYDMNVACSSATFGIQAARDAIANGSADRVLVINPEICSAHLNFRDRDSHFIFGDACTAVLLESEAQAIERKVPHWKILDISLKTNFSNNIRNNAGYLNPCEEPPRSQNDRLFIQQGRKVFKDVVPMVAAMIGAQLEKNSIESEGLNRMWLHQANINMNNLIAKKVLGREASKQEAPVILNEFANTSSAGSVIAFHRHNSDLPTGSVGLLCSFGAGYSVGSVLLSRSM</sequence>
<dbReference type="InterPro" id="IPR016039">
    <property type="entry name" value="Thiolase-like"/>
</dbReference>
<dbReference type="Gene3D" id="3.40.47.10">
    <property type="match status" value="2"/>
</dbReference>
<dbReference type="GO" id="GO:0004315">
    <property type="term" value="F:3-oxoacyl-[acyl-carrier-protein] synthase activity"/>
    <property type="evidence" value="ECO:0007669"/>
    <property type="project" value="InterPro"/>
</dbReference>
<feature type="domain" description="Beta-ketoacyl-[acyl-carrier-protein] synthase III N-terminal" evidence="4">
    <location>
        <begin position="148"/>
        <end position="213"/>
    </location>
</feature>
<proteinExistence type="predicted"/>
<gene>
    <name evidence="5" type="ORF">DC094_19825</name>
</gene>
<evidence type="ECO:0000313" key="5">
    <source>
        <dbReference type="EMBL" id="PVZ64316.1"/>
    </source>
</evidence>
<evidence type="ECO:0000313" key="6">
    <source>
        <dbReference type="Proteomes" id="UP000244906"/>
    </source>
</evidence>
<dbReference type="Pfam" id="PF08541">
    <property type="entry name" value="ACP_syn_III_C"/>
    <property type="match status" value="1"/>
</dbReference>
<dbReference type="CDD" id="cd00830">
    <property type="entry name" value="KAS_III"/>
    <property type="match status" value="1"/>
</dbReference>
<evidence type="ECO:0000256" key="1">
    <source>
        <dbReference type="ARBA" id="ARBA00022679"/>
    </source>
</evidence>
<feature type="domain" description="Beta-ketoacyl-[acyl-carrier-protein] synthase III C-terminal" evidence="3">
    <location>
        <begin position="282"/>
        <end position="370"/>
    </location>
</feature>